<proteinExistence type="predicted"/>
<name>A0A1J8PZ78_9AGAM</name>
<dbReference type="SMART" id="SM00343">
    <property type="entry name" value="ZnF_C2HC"/>
    <property type="match status" value="1"/>
</dbReference>
<sequence length="470" mass="51268">MSTTVPVTTDTLPSNVPKLDIKGANWAIFSLCFQIAVEAKELWKQFDRTTPRPIGSSMIAPDGTVTVSPPDPDTLALWVKSEGLAKHLLTQCIPDSTVLRVRNLTDVAAMWTEIVHEYTEKGAYAQTDLRTKFLESKCTNGSDVRQFLDDLRAKRDELAAVGVIIEEKDYRSTIIQSLPNHLASFASGQLATARLYSPTQTIDPDILISLITEESECRSCKDTRNGNGHGTGKSRDGEEALSVAPGDSSSRGHGNGRGGRQGGANACGRQRPPCWNCGSREHFKADCKEPDKSVDKDSTAIVIKGSAHIVADFDSEDDGVFAIDALTEPDSDIPDLLTLSDSDSDVDERDTYAVNDTDWFLEVGDDEDVPWVDDDTFELAAHASNGRVDKPVIELFDSGLMRHISPYRDQFESFATIPPKSFAAANKQHFDATGIGEMVIEVPNGVDVSKLRLTEVLFLPEVGYTLVSIG</sequence>
<dbReference type="STRING" id="180088.A0A1J8PZ78"/>
<dbReference type="AlphaFoldDB" id="A0A1J8PZ78"/>
<feature type="region of interest" description="Disordered" evidence="2">
    <location>
        <begin position="219"/>
        <end position="271"/>
    </location>
</feature>
<dbReference type="Proteomes" id="UP000183567">
    <property type="component" value="Unassembled WGS sequence"/>
</dbReference>
<accession>A0A1J8PZ78</accession>
<dbReference type="OrthoDB" id="3263038at2759"/>
<protein>
    <recommendedName>
        <fullName evidence="3">CCHC-type domain-containing protein</fullName>
    </recommendedName>
</protein>
<keyword evidence="1" id="KW-0479">Metal-binding</keyword>
<dbReference type="EMBL" id="LVVM01004382">
    <property type="protein sequence ID" value="OJA13051.1"/>
    <property type="molecule type" value="Genomic_DNA"/>
</dbReference>
<reference evidence="4 5" key="1">
    <citation type="submission" date="2016-03" db="EMBL/GenBank/DDBJ databases">
        <title>Comparative genomics of the ectomycorrhizal sister species Rhizopogon vinicolor and Rhizopogon vesiculosus (Basidiomycota: Boletales) reveals a divergence of the mating type B locus.</title>
        <authorList>
            <person name="Mujic A.B."/>
            <person name="Kuo A."/>
            <person name="Tritt A."/>
            <person name="Lipzen A."/>
            <person name="Chen C."/>
            <person name="Johnson J."/>
            <person name="Sharma A."/>
            <person name="Barry K."/>
            <person name="Grigoriev I.V."/>
            <person name="Spatafora J.W."/>
        </authorList>
    </citation>
    <scope>NUCLEOTIDE SEQUENCE [LARGE SCALE GENOMIC DNA]</scope>
    <source>
        <strain evidence="4 5">AM-OR11-056</strain>
    </source>
</reference>
<organism evidence="4 5">
    <name type="scientific">Rhizopogon vesiculosus</name>
    <dbReference type="NCBI Taxonomy" id="180088"/>
    <lineage>
        <taxon>Eukaryota</taxon>
        <taxon>Fungi</taxon>
        <taxon>Dikarya</taxon>
        <taxon>Basidiomycota</taxon>
        <taxon>Agaricomycotina</taxon>
        <taxon>Agaricomycetes</taxon>
        <taxon>Agaricomycetidae</taxon>
        <taxon>Boletales</taxon>
        <taxon>Suillineae</taxon>
        <taxon>Rhizopogonaceae</taxon>
        <taxon>Rhizopogon</taxon>
    </lineage>
</organism>
<evidence type="ECO:0000313" key="4">
    <source>
        <dbReference type="EMBL" id="OJA13051.1"/>
    </source>
</evidence>
<dbReference type="InterPro" id="IPR001878">
    <property type="entry name" value="Znf_CCHC"/>
</dbReference>
<evidence type="ECO:0000313" key="5">
    <source>
        <dbReference type="Proteomes" id="UP000183567"/>
    </source>
</evidence>
<keyword evidence="5" id="KW-1185">Reference proteome</keyword>
<keyword evidence="1" id="KW-0862">Zinc</keyword>
<feature type="compositionally biased region" description="Gly residues" evidence="2">
    <location>
        <begin position="253"/>
        <end position="262"/>
    </location>
</feature>
<dbReference type="GO" id="GO:0008270">
    <property type="term" value="F:zinc ion binding"/>
    <property type="evidence" value="ECO:0007669"/>
    <property type="project" value="UniProtKB-KW"/>
</dbReference>
<dbReference type="GO" id="GO:0003676">
    <property type="term" value="F:nucleic acid binding"/>
    <property type="evidence" value="ECO:0007669"/>
    <property type="project" value="InterPro"/>
</dbReference>
<dbReference type="Pfam" id="PF22936">
    <property type="entry name" value="Pol_BBD"/>
    <property type="match status" value="1"/>
</dbReference>
<evidence type="ECO:0000256" key="2">
    <source>
        <dbReference type="SAM" id="MobiDB-lite"/>
    </source>
</evidence>
<dbReference type="Pfam" id="PF00098">
    <property type="entry name" value="zf-CCHC"/>
    <property type="match status" value="1"/>
</dbReference>
<dbReference type="InterPro" id="IPR054722">
    <property type="entry name" value="PolX-like_BBD"/>
</dbReference>
<dbReference type="PROSITE" id="PS50158">
    <property type="entry name" value="ZF_CCHC"/>
    <property type="match status" value="1"/>
</dbReference>
<feature type="domain" description="CCHC-type" evidence="3">
    <location>
        <begin position="274"/>
        <end position="289"/>
    </location>
</feature>
<comment type="caution">
    <text evidence="4">The sequence shown here is derived from an EMBL/GenBank/DDBJ whole genome shotgun (WGS) entry which is preliminary data.</text>
</comment>
<evidence type="ECO:0000259" key="3">
    <source>
        <dbReference type="PROSITE" id="PS50158"/>
    </source>
</evidence>
<gene>
    <name evidence="4" type="ORF">AZE42_11791</name>
</gene>
<dbReference type="Pfam" id="PF14223">
    <property type="entry name" value="Retrotran_gag_2"/>
    <property type="match status" value="1"/>
</dbReference>
<evidence type="ECO:0000256" key="1">
    <source>
        <dbReference type="PROSITE-ProRule" id="PRU00047"/>
    </source>
</evidence>
<keyword evidence="1" id="KW-0863">Zinc-finger</keyword>